<dbReference type="InterPro" id="IPR050171">
    <property type="entry name" value="MFS_Transporters"/>
</dbReference>
<name>A0A6J4U0N7_9BACT</name>
<dbReference type="Gene3D" id="1.20.1250.20">
    <property type="entry name" value="MFS general substrate transporter like domains"/>
    <property type="match status" value="2"/>
</dbReference>
<feature type="transmembrane region" description="Helical" evidence="7">
    <location>
        <begin position="336"/>
        <end position="359"/>
    </location>
</feature>
<dbReference type="CDD" id="cd17325">
    <property type="entry name" value="MFS_MdtG_SLC18_like"/>
    <property type="match status" value="1"/>
</dbReference>
<dbReference type="AlphaFoldDB" id="A0A6J4U0N7"/>
<organism evidence="9">
    <name type="scientific">uncultured Thermomicrobiales bacterium</name>
    <dbReference type="NCBI Taxonomy" id="1645740"/>
    <lineage>
        <taxon>Bacteria</taxon>
        <taxon>Pseudomonadati</taxon>
        <taxon>Thermomicrobiota</taxon>
        <taxon>Thermomicrobia</taxon>
        <taxon>Thermomicrobiales</taxon>
        <taxon>environmental samples</taxon>
    </lineage>
</organism>
<feature type="transmembrane region" description="Helical" evidence="7">
    <location>
        <begin position="245"/>
        <end position="267"/>
    </location>
</feature>
<dbReference type="PANTHER" id="PTHR23517:SF3">
    <property type="entry name" value="INTEGRAL MEMBRANE TRANSPORT PROTEIN"/>
    <property type="match status" value="1"/>
</dbReference>
<dbReference type="PROSITE" id="PS50850">
    <property type="entry name" value="MFS"/>
    <property type="match status" value="1"/>
</dbReference>
<dbReference type="EMBL" id="CADCWF010000020">
    <property type="protein sequence ID" value="CAA9537680.1"/>
    <property type="molecule type" value="Genomic_DNA"/>
</dbReference>
<feature type="transmembrane region" description="Helical" evidence="7">
    <location>
        <begin position="93"/>
        <end position="112"/>
    </location>
</feature>
<dbReference type="InterPro" id="IPR005829">
    <property type="entry name" value="Sugar_transporter_CS"/>
</dbReference>
<evidence type="ECO:0000313" key="9">
    <source>
        <dbReference type="EMBL" id="CAA9537680.1"/>
    </source>
</evidence>
<feature type="transmembrane region" description="Helical" evidence="7">
    <location>
        <begin position="274"/>
        <end position="293"/>
    </location>
</feature>
<feature type="transmembrane region" description="Helical" evidence="7">
    <location>
        <begin position="365"/>
        <end position="383"/>
    </location>
</feature>
<dbReference type="SUPFAM" id="SSF103473">
    <property type="entry name" value="MFS general substrate transporter"/>
    <property type="match status" value="1"/>
</dbReference>
<evidence type="ECO:0000256" key="2">
    <source>
        <dbReference type="ARBA" id="ARBA00022448"/>
    </source>
</evidence>
<dbReference type="InterPro" id="IPR011701">
    <property type="entry name" value="MFS"/>
</dbReference>
<evidence type="ECO:0000256" key="5">
    <source>
        <dbReference type="ARBA" id="ARBA00022989"/>
    </source>
</evidence>
<evidence type="ECO:0000256" key="3">
    <source>
        <dbReference type="ARBA" id="ARBA00022475"/>
    </source>
</evidence>
<keyword evidence="6 7" id="KW-0472">Membrane</keyword>
<dbReference type="GO" id="GO:0022857">
    <property type="term" value="F:transmembrane transporter activity"/>
    <property type="evidence" value="ECO:0007669"/>
    <property type="project" value="InterPro"/>
</dbReference>
<proteinExistence type="predicted"/>
<evidence type="ECO:0000256" key="1">
    <source>
        <dbReference type="ARBA" id="ARBA00004651"/>
    </source>
</evidence>
<dbReference type="InterPro" id="IPR020846">
    <property type="entry name" value="MFS_dom"/>
</dbReference>
<keyword evidence="2" id="KW-0813">Transport</keyword>
<dbReference type="InterPro" id="IPR036259">
    <property type="entry name" value="MFS_trans_sf"/>
</dbReference>
<dbReference type="Pfam" id="PF07690">
    <property type="entry name" value="MFS_1"/>
    <property type="match status" value="2"/>
</dbReference>
<feature type="transmembrane region" description="Helical" evidence="7">
    <location>
        <begin position="299"/>
        <end position="324"/>
    </location>
</feature>
<keyword evidence="3" id="KW-1003">Cell membrane</keyword>
<evidence type="ECO:0000256" key="6">
    <source>
        <dbReference type="ARBA" id="ARBA00023136"/>
    </source>
</evidence>
<keyword evidence="4 7" id="KW-0812">Transmembrane</keyword>
<evidence type="ECO:0000259" key="8">
    <source>
        <dbReference type="PROSITE" id="PS50850"/>
    </source>
</evidence>
<feature type="transmembrane region" description="Helical" evidence="7">
    <location>
        <begin position="7"/>
        <end position="31"/>
    </location>
</feature>
<feature type="domain" description="Major facilitator superfamily (MFS) profile" evidence="8">
    <location>
        <begin position="6"/>
        <end position="387"/>
    </location>
</feature>
<dbReference type="PANTHER" id="PTHR23517">
    <property type="entry name" value="RESISTANCE PROTEIN MDTM, PUTATIVE-RELATED-RELATED"/>
    <property type="match status" value="1"/>
</dbReference>
<evidence type="ECO:0000256" key="7">
    <source>
        <dbReference type="SAM" id="Phobius"/>
    </source>
</evidence>
<sequence length="395" mass="39265">MGQPAPLAAVYLPTALLAFSQGLLLATLPLYADGFGVGYQLVSLAVGAAALGTLLTDVPAGALLVRIGLRPAMVGGSGLVAASTLVLALTDTFPTVIVARLLAGVGTALWALSRHAFLTETVPVGQRGQALSVFGGINRIGVFAGPALGGLVAGRLGLDASFLLSAALAGAALAVSVVLIEAAPRTAAAPRGVRWGLVAAAVRSSGRDLGAAAVAQTLAQMIRAGRYLIIPLYGADRLGLDPGRIGLVMTVGALVDVAMFVPAGWLMDRFGRKTASVPSFAVMAVGVGLIPLARDLNGLLLASVVIGLGNGLGSGAMMTLGADLAPPGATGEFLGVWRLIGDLGAVLGPVSVGWIAAAFGLVGGAWALAAVGVAASLTLALLVRETRAGPRVEGD</sequence>
<dbReference type="PROSITE" id="PS00216">
    <property type="entry name" value="SUGAR_TRANSPORT_1"/>
    <property type="match status" value="1"/>
</dbReference>
<accession>A0A6J4U0N7</accession>
<evidence type="ECO:0000256" key="4">
    <source>
        <dbReference type="ARBA" id="ARBA00022692"/>
    </source>
</evidence>
<feature type="transmembrane region" description="Helical" evidence="7">
    <location>
        <begin position="37"/>
        <end position="55"/>
    </location>
</feature>
<protein>
    <recommendedName>
        <fullName evidence="8">Major facilitator superfamily (MFS) profile domain-containing protein</fullName>
    </recommendedName>
</protein>
<feature type="transmembrane region" description="Helical" evidence="7">
    <location>
        <begin position="162"/>
        <end position="180"/>
    </location>
</feature>
<dbReference type="GO" id="GO:0005886">
    <property type="term" value="C:plasma membrane"/>
    <property type="evidence" value="ECO:0007669"/>
    <property type="project" value="UniProtKB-SubCell"/>
</dbReference>
<keyword evidence="5 7" id="KW-1133">Transmembrane helix</keyword>
<reference evidence="9" key="1">
    <citation type="submission" date="2020-02" db="EMBL/GenBank/DDBJ databases">
        <authorList>
            <person name="Meier V. D."/>
        </authorList>
    </citation>
    <scope>NUCLEOTIDE SEQUENCE</scope>
    <source>
        <strain evidence="9">AVDCRST_MAG59</strain>
    </source>
</reference>
<feature type="transmembrane region" description="Helical" evidence="7">
    <location>
        <begin position="67"/>
        <end position="87"/>
    </location>
</feature>
<comment type="subcellular location">
    <subcellularLocation>
        <location evidence="1">Cell membrane</location>
        <topology evidence="1">Multi-pass membrane protein</topology>
    </subcellularLocation>
</comment>
<gene>
    <name evidence="9" type="ORF">AVDCRST_MAG59-487</name>
</gene>